<proteinExistence type="predicted"/>
<protein>
    <recommendedName>
        <fullName evidence="2">arginine deiminase</fullName>
        <ecNumber evidence="2">3.5.3.6</ecNumber>
    </recommendedName>
</protein>
<gene>
    <name evidence="4" type="ORF">HQ47_06800</name>
</gene>
<comment type="caution">
    <text evidence="4">The sequence shown here is derived from an EMBL/GenBank/DDBJ whole genome shotgun (WGS) entry which is preliminary data.</text>
</comment>
<evidence type="ECO:0000256" key="3">
    <source>
        <dbReference type="ARBA" id="ARBA00049429"/>
    </source>
</evidence>
<name>A0A0A2EBX8_9PORP</name>
<dbReference type="STRING" id="28115.HQ47_06800"/>
<dbReference type="AlphaFoldDB" id="A0A0A2EBX8"/>
<comment type="catalytic activity">
    <reaction evidence="3">
        <text>L-arginine + H2O = L-citrulline + NH4(+)</text>
        <dbReference type="Rhea" id="RHEA:19597"/>
        <dbReference type="ChEBI" id="CHEBI:15377"/>
        <dbReference type="ChEBI" id="CHEBI:28938"/>
        <dbReference type="ChEBI" id="CHEBI:32682"/>
        <dbReference type="ChEBI" id="CHEBI:57743"/>
        <dbReference type="EC" id="3.5.3.6"/>
    </reaction>
</comment>
<dbReference type="Pfam" id="PF19420">
    <property type="entry name" value="DDAH_eukar"/>
    <property type="match status" value="1"/>
</dbReference>
<keyword evidence="5" id="KW-1185">Reference proteome</keyword>
<evidence type="ECO:0000256" key="2">
    <source>
        <dbReference type="ARBA" id="ARBA00012171"/>
    </source>
</evidence>
<dbReference type="EMBL" id="JRFA01000017">
    <property type="protein sequence ID" value="KGN73939.1"/>
    <property type="molecule type" value="Genomic_DNA"/>
</dbReference>
<dbReference type="SUPFAM" id="SSF55909">
    <property type="entry name" value="Pentein"/>
    <property type="match status" value="1"/>
</dbReference>
<organism evidence="4 5">
    <name type="scientific">Porphyromonas macacae</name>
    <dbReference type="NCBI Taxonomy" id="28115"/>
    <lineage>
        <taxon>Bacteria</taxon>
        <taxon>Pseudomonadati</taxon>
        <taxon>Bacteroidota</taxon>
        <taxon>Bacteroidia</taxon>
        <taxon>Bacteroidales</taxon>
        <taxon>Porphyromonadaceae</taxon>
        <taxon>Porphyromonas</taxon>
    </lineage>
</organism>
<sequence length="311" mass="35680">MKLKISNETSLLKSVVLGRPSIGNIPLLCETYDATSFESVLNNNYPKESDVRKEMDSFEDILNKYGVKVYKPSCLRNCNQIFARDIAFVINEFIINPNIISNRLLEKVAYKYIYQQIPFEKIYNLPPNAFIEGGDVILYNDIIFVGVYNKKDFDFIKTARTNMRGYNFLKELFPNKQFIPLGLKKDDKNSLNGALHLDCAFMPIANNKAIVCKDAFLNKKNYYSIVEVFGEDNIFKISKEEQAQLNSNVLSLSPSVVVSEKRFNRLNNHLENEWGLKVEKVAYSEVAKMGGLFRCSTIPLEREENNESAKL</sequence>
<dbReference type="PANTHER" id="PTHR47271">
    <property type="entry name" value="ARGININE DEIMINASE"/>
    <property type="match status" value="1"/>
</dbReference>
<dbReference type="Proteomes" id="UP000030103">
    <property type="component" value="Unassembled WGS sequence"/>
</dbReference>
<dbReference type="OrthoDB" id="9807502at2"/>
<evidence type="ECO:0000256" key="1">
    <source>
        <dbReference type="ARBA" id="ARBA00005213"/>
    </source>
</evidence>
<dbReference type="Gene3D" id="3.75.10.10">
    <property type="entry name" value="L-arginine/glycine Amidinotransferase, Chain A"/>
    <property type="match status" value="1"/>
</dbReference>
<reference evidence="4 5" key="1">
    <citation type="submission" date="2014-09" db="EMBL/GenBank/DDBJ databases">
        <title>Draft Genome Sequence of Porphyromonas macacae COT-192_OH2859.</title>
        <authorList>
            <person name="Wallis C."/>
            <person name="Deusch O."/>
            <person name="O'Flynn C."/>
            <person name="Davis I."/>
            <person name="Horsfall A."/>
            <person name="Kirkwood N."/>
            <person name="Harris S."/>
            <person name="Eisen J.A."/>
            <person name="Coil D.A."/>
            <person name="Darling A.E."/>
            <person name="Jospin G."/>
            <person name="Alexiev A."/>
        </authorList>
    </citation>
    <scope>NUCLEOTIDE SEQUENCE [LARGE SCALE GENOMIC DNA]</scope>
    <source>
        <strain evidence="5">COT-192 OH2859</strain>
    </source>
</reference>
<dbReference type="PANTHER" id="PTHR47271:SF2">
    <property type="entry name" value="ARGININE DEIMINASE"/>
    <property type="match status" value="1"/>
</dbReference>
<dbReference type="GO" id="GO:0016990">
    <property type="term" value="F:arginine deiminase activity"/>
    <property type="evidence" value="ECO:0007669"/>
    <property type="project" value="UniProtKB-EC"/>
</dbReference>
<comment type="pathway">
    <text evidence="1">Amino-acid degradation; L-arginine degradation via ADI pathway; carbamoyl phosphate from L-arginine: step 1/2.</text>
</comment>
<evidence type="ECO:0000313" key="5">
    <source>
        <dbReference type="Proteomes" id="UP000030103"/>
    </source>
</evidence>
<accession>A0A0A2EBX8</accession>
<dbReference type="GO" id="GO:0019546">
    <property type="term" value="P:L-arginine deiminase pathway"/>
    <property type="evidence" value="ECO:0007669"/>
    <property type="project" value="TreeGrafter"/>
</dbReference>
<evidence type="ECO:0000313" key="4">
    <source>
        <dbReference type="EMBL" id="KGN73939.1"/>
    </source>
</evidence>
<dbReference type="EC" id="3.5.3.6" evidence="2"/>